<name>A0A1H9TEJ9_9CORY</name>
<evidence type="ECO:0000313" key="2">
    <source>
        <dbReference type="Proteomes" id="UP000198929"/>
    </source>
</evidence>
<dbReference type="STRING" id="1121357.SAMN05661109_01442"/>
<organism evidence="1 2">
    <name type="scientific">Corynebacterium cystitidis DSM 20524</name>
    <dbReference type="NCBI Taxonomy" id="1121357"/>
    <lineage>
        <taxon>Bacteria</taxon>
        <taxon>Bacillati</taxon>
        <taxon>Actinomycetota</taxon>
        <taxon>Actinomycetes</taxon>
        <taxon>Mycobacteriales</taxon>
        <taxon>Corynebacteriaceae</taxon>
        <taxon>Corynebacterium</taxon>
    </lineage>
</organism>
<dbReference type="Proteomes" id="UP000198929">
    <property type="component" value="Unassembled WGS sequence"/>
</dbReference>
<reference evidence="2" key="1">
    <citation type="submission" date="2016-10" db="EMBL/GenBank/DDBJ databases">
        <authorList>
            <person name="Varghese N."/>
            <person name="Submissions S."/>
        </authorList>
    </citation>
    <scope>NUCLEOTIDE SEQUENCE [LARGE SCALE GENOMIC DNA]</scope>
    <source>
        <strain evidence="2">DSM 20524</strain>
    </source>
</reference>
<accession>A0A1H9TEJ9</accession>
<sequence>MVYSVAHTSSCFGGNMSYQPHGGDQESTPRVYSRQQLCAELGIGVREFRKKVLSGEITKLERGHYALGELSPQQWAAALLQIHPQWVLSGTTAYQFYCKLPFTFPLQFRAPRQSKPRKTDKFWVTAHRNHMVSRQGLVRVVPPIVAAWDAHDDIAAHTLSDFLEDAYAKKDGKRRLEQHLSWMGAVPAVLRSYVSTLSIGSDSRLERRFFRGLKRRGLEFEQNVMLGPYLWDFQSKRFKRLLIEIGAYTYHRDLSTAEGQAAYVREAWKFNYAVLEGHIVLQFTAKCIDEEMERCLDMVEDVIAVLEGTSPRRVWGPPWRWHSWLVRHNALRRIA</sequence>
<evidence type="ECO:0000313" key="1">
    <source>
        <dbReference type="EMBL" id="SER95571.1"/>
    </source>
</evidence>
<protein>
    <recommendedName>
        <fullName evidence="3">DUF559 domain-containing protein</fullName>
    </recommendedName>
</protein>
<proteinExistence type="predicted"/>
<keyword evidence="2" id="KW-1185">Reference proteome</keyword>
<evidence type="ECO:0008006" key="3">
    <source>
        <dbReference type="Google" id="ProtNLM"/>
    </source>
</evidence>
<dbReference type="EMBL" id="FOGQ01000005">
    <property type="protein sequence ID" value="SER95571.1"/>
    <property type="molecule type" value="Genomic_DNA"/>
</dbReference>
<gene>
    <name evidence="1" type="ORF">SAMN05661109_01442</name>
</gene>
<dbReference type="AlphaFoldDB" id="A0A1H9TEJ9"/>